<dbReference type="InterPro" id="IPR050458">
    <property type="entry name" value="LolB"/>
</dbReference>
<dbReference type="InterPro" id="IPR008912">
    <property type="entry name" value="Uncharacterised_CoxE"/>
</dbReference>
<feature type="domain" description="VWFA" evidence="1">
    <location>
        <begin position="206"/>
        <end position="365"/>
    </location>
</feature>
<gene>
    <name evidence="2" type="ORF">TRN7648_00502</name>
</gene>
<dbReference type="PANTHER" id="PTHR30634">
    <property type="entry name" value="OUTER MEMBRANE LOLAB LIPOPROTEIN INSERTION APPARATUS"/>
    <property type="match status" value="1"/>
</dbReference>
<sequence length="369" mass="40685">MSSEASRRWRLMLGRYAQDKLGGLPGQDGARDEALDFLYRREYAARGIGGKEGSLDPTQLTALSWLNQSRALFPGDVFETLQGDALNRYGLTELLKDPDVLARIEPRQDLLPVLLGMHSRAPDQLKAQLRAVAQRVIDQIMERLRPKVTRAFSGQRNRFARSNVASAANFDWRATLRDNLSRYDPDRQRILAERLRFNARVKRRLPWTVVLCVDQSGSMSDSVIHAAVLAAILSGLPGITVKMVLFDTSVVDVTDRLTDPIDTLLSVQLGGGTDISRAMRYCETLIDNPTRTVLALVTDFFEGGSPAGVLASVARLAEAQVVQLGLPALDDTGRAWFDHDLAGKAADLGMQIGAMTPEHFAEWLAEAMA</sequence>
<dbReference type="Gene3D" id="3.40.50.410">
    <property type="entry name" value="von Willebrand factor, type A domain"/>
    <property type="match status" value="1"/>
</dbReference>
<dbReference type="SMART" id="SM00327">
    <property type="entry name" value="VWA"/>
    <property type="match status" value="1"/>
</dbReference>
<evidence type="ECO:0000259" key="1">
    <source>
        <dbReference type="SMART" id="SM00327"/>
    </source>
</evidence>
<dbReference type="EMBL" id="CYSE01000001">
    <property type="protein sequence ID" value="CUH75562.1"/>
    <property type="molecule type" value="Genomic_DNA"/>
</dbReference>
<name>A0A0P1GN16_9RHOB</name>
<dbReference type="InterPro" id="IPR036465">
    <property type="entry name" value="vWFA_dom_sf"/>
</dbReference>
<dbReference type="SUPFAM" id="SSF53300">
    <property type="entry name" value="vWA-like"/>
    <property type="match status" value="1"/>
</dbReference>
<dbReference type="STRING" id="441103.TRN7648_00502"/>
<accession>A0A0P1GN16</accession>
<dbReference type="Proteomes" id="UP000054935">
    <property type="component" value="Unassembled WGS sequence"/>
</dbReference>
<dbReference type="AlphaFoldDB" id="A0A0P1GN16"/>
<dbReference type="OrthoDB" id="9789979at2"/>
<protein>
    <submittedName>
        <fullName evidence="2">Mg-chelatase subunit ChlD</fullName>
    </submittedName>
</protein>
<dbReference type="Pfam" id="PF05762">
    <property type="entry name" value="VWA_CoxE"/>
    <property type="match status" value="1"/>
</dbReference>
<organism evidence="2 3">
    <name type="scientific">Tropicibacter naphthalenivorans</name>
    <dbReference type="NCBI Taxonomy" id="441103"/>
    <lineage>
        <taxon>Bacteria</taxon>
        <taxon>Pseudomonadati</taxon>
        <taxon>Pseudomonadota</taxon>
        <taxon>Alphaproteobacteria</taxon>
        <taxon>Rhodobacterales</taxon>
        <taxon>Roseobacteraceae</taxon>
        <taxon>Tropicibacter</taxon>
    </lineage>
</organism>
<dbReference type="InterPro" id="IPR002035">
    <property type="entry name" value="VWF_A"/>
</dbReference>
<dbReference type="RefSeq" id="WP_058246049.1">
    <property type="nucleotide sequence ID" value="NZ_CYSE01000001.1"/>
</dbReference>
<evidence type="ECO:0000313" key="3">
    <source>
        <dbReference type="Proteomes" id="UP000054935"/>
    </source>
</evidence>
<keyword evidence="3" id="KW-1185">Reference proteome</keyword>
<evidence type="ECO:0000313" key="2">
    <source>
        <dbReference type="EMBL" id="CUH75562.1"/>
    </source>
</evidence>
<proteinExistence type="predicted"/>
<dbReference type="PANTHER" id="PTHR30634:SF16">
    <property type="entry name" value="OUTER-MEMBRANE LIPOPROTEIN LOLB"/>
    <property type="match status" value="1"/>
</dbReference>
<reference evidence="2 3" key="1">
    <citation type="submission" date="2015-09" db="EMBL/GenBank/DDBJ databases">
        <authorList>
            <consortium name="Swine Surveillance"/>
        </authorList>
    </citation>
    <scope>NUCLEOTIDE SEQUENCE [LARGE SCALE GENOMIC DNA]</scope>
    <source>
        <strain evidence="2 3">CECT 7648</strain>
    </source>
</reference>